<dbReference type="Proteomes" id="UP000244441">
    <property type="component" value="Chromosome"/>
</dbReference>
<gene>
    <name evidence="1" type="ORF">C2869_03545</name>
</gene>
<organism evidence="1 2">
    <name type="scientific">Saccharobesus litoralis</name>
    <dbReference type="NCBI Taxonomy" id="2172099"/>
    <lineage>
        <taxon>Bacteria</taxon>
        <taxon>Pseudomonadati</taxon>
        <taxon>Pseudomonadota</taxon>
        <taxon>Gammaproteobacteria</taxon>
        <taxon>Alteromonadales</taxon>
        <taxon>Alteromonadaceae</taxon>
        <taxon>Saccharobesus</taxon>
    </lineage>
</organism>
<dbReference type="EMBL" id="CP026604">
    <property type="protein sequence ID" value="AWB65565.1"/>
    <property type="molecule type" value="Genomic_DNA"/>
</dbReference>
<evidence type="ECO:0000313" key="2">
    <source>
        <dbReference type="Proteomes" id="UP000244441"/>
    </source>
</evidence>
<dbReference type="OrthoDB" id="547680at2"/>
<evidence type="ECO:0000313" key="1">
    <source>
        <dbReference type="EMBL" id="AWB65565.1"/>
    </source>
</evidence>
<sequence>MYQLFKWLSVIGMSLLCTTVFAKQALIYLNVAEPKDQYQVDLIQFLFKDSTKYDLQVAAHKMLESRQEAELQNGGLSVAAFAAGKDIEQRLQPVRIPILKGLLGHRIFIIRDGEQDKFSKVNDFASLQDLKAGQGKLWTDTQVLRSAGIPTVVTNKYPNLFYMLEGGRFDYFPRAVHEPFSEVASRQDLNLVVEPDLMLVYPLPLYLFVGKNNTELATDIRVQLERTIADGSFDDFFFSHPLVRDVLKKAHVKDRRVFKIDNPHLSAETPLQRPELWLDINKIKV</sequence>
<protein>
    <submittedName>
        <fullName evidence="1">Diguanylate cyclase</fullName>
    </submittedName>
</protein>
<reference evidence="1 2" key="1">
    <citation type="submission" date="2018-01" db="EMBL/GenBank/DDBJ databases">
        <title>Genome sequence of a Cantenovulum-like bacteria.</title>
        <authorList>
            <person name="Tan W.R."/>
            <person name="Lau N.-S."/>
            <person name="Go F."/>
            <person name="Amirul A.-A.A."/>
        </authorList>
    </citation>
    <scope>NUCLEOTIDE SEQUENCE [LARGE SCALE GENOMIC DNA]</scope>
    <source>
        <strain evidence="1 2">CCB-QB4</strain>
    </source>
</reference>
<keyword evidence="2" id="KW-1185">Reference proteome</keyword>
<accession>A0A2S0VMY3</accession>
<name>A0A2S0VMY3_9ALTE</name>
<proteinExistence type="predicted"/>
<dbReference type="RefSeq" id="WP_108601641.1">
    <property type="nucleotide sequence ID" value="NZ_CP026604.1"/>
</dbReference>
<dbReference type="AlphaFoldDB" id="A0A2S0VMY3"/>
<dbReference type="Gene3D" id="3.40.190.10">
    <property type="entry name" value="Periplasmic binding protein-like II"/>
    <property type="match status" value="2"/>
</dbReference>
<dbReference type="KEGG" id="cate:C2869_03545"/>
<dbReference type="SUPFAM" id="SSF53850">
    <property type="entry name" value="Periplasmic binding protein-like II"/>
    <property type="match status" value="1"/>
</dbReference>